<dbReference type="EC" id="1.8.1.7" evidence="3"/>
<feature type="domain" description="Pyridine nucleotide-disulphide oxidoreductase N-terminal" evidence="2">
    <location>
        <begin position="6"/>
        <end position="43"/>
    </location>
</feature>
<protein>
    <submittedName>
        <fullName evidence="3">Glutathione reductase, chloroplastic/mitochondrial</fullName>
        <ecNumber evidence="3">1.8.1.7</ecNumber>
    </submittedName>
</protein>
<dbReference type="Proteomes" id="UP000053555">
    <property type="component" value="Unassembled WGS sequence"/>
</dbReference>
<dbReference type="GO" id="GO:0003700">
    <property type="term" value="F:DNA-binding transcription factor activity"/>
    <property type="evidence" value="ECO:0007669"/>
    <property type="project" value="InterPro"/>
</dbReference>
<sequence length="211" mass="23460">MEASEIVLEFAGIFNDLKSEVHVFIRQNKVLRGFDEEVVEQSKADVNTLQPKSVEQNVVPSKQSKPPGEESATKIDLFPNQVLSGTKGQTTVEKSKQPIVASFSVCSGNGTNQGSEEPNQNLKRKRKDTDDSECHSEDVEEESTGAKKTADYVNGRWFIYASNDVTSKREIGCDINKTYALKNINKKQKRQAWILEGNGKRQGCHDPPQAS</sequence>
<accession>A0A0B2Q417</accession>
<dbReference type="InterPro" id="IPR036188">
    <property type="entry name" value="FAD/NAD-bd_sf"/>
</dbReference>
<keyword evidence="3" id="KW-0560">Oxidoreductase</keyword>
<dbReference type="PANTHER" id="PTHR46807">
    <property type="entry name" value="TRANSCRIPTION FACTOR PIF3"/>
    <property type="match status" value="1"/>
</dbReference>
<dbReference type="EMBL" id="KN660575">
    <property type="protein sequence ID" value="KHN16296.1"/>
    <property type="molecule type" value="Genomic_DNA"/>
</dbReference>
<feature type="compositionally biased region" description="Polar residues" evidence="1">
    <location>
        <begin position="105"/>
        <end position="121"/>
    </location>
</feature>
<dbReference type="AlphaFoldDB" id="A0A0B2Q417"/>
<name>A0A0B2Q417_GLYSO</name>
<evidence type="ECO:0000259" key="2">
    <source>
        <dbReference type="Pfam" id="PF00070"/>
    </source>
</evidence>
<feature type="region of interest" description="Disordered" evidence="1">
    <location>
        <begin position="43"/>
        <end position="74"/>
    </location>
</feature>
<evidence type="ECO:0000313" key="3">
    <source>
        <dbReference type="EMBL" id="KHN16296.1"/>
    </source>
</evidence>
<dbReference type="InterPro" id="IPR044273">
    <property type="entry name" value="PIF3-like"/>
</dbReference>
<dbReference type="Gene3D" id="3.50.50.60">
    <property type="entry name" value="FAD/NAD(P)-binding domain"/>
    <property type="match status" value="1"/>
</dbReference>
<organism evidence="3">
    <name type="scientific">Glycine soja</name>
    <name type="common">Wild soybean</name>
    <dbReference type="NCBI Taxonomy" id="3848"/>
    <lineage>
        <taxon>Eukaryota</taxon>
        <taxon>Viridiplantae</taxon>
        <taxon>Streptophyta</taxon>
        <taxon>Embryophyta</taxon>
        <taxon>Tracheophyta</taxon>
        <taxon>Spermatophyta</taxon>
        <taxon>Magnoliopsida</taxon>
        <taxon>eudicotyledons</taxon>
        <taxon>Gunneridae</taxon>
        <taxon>Pentapetalae</taxon>
        <taxon>rosids</taxon>
        <taxon>fabids</taxon>
        <taxon>Fabales</taxon>
        <taxon>Fabaceae</taxon>
        <taxon>Papilionoideae</taxon>
        <taxon>50 kb inversion clade</taxon>
        <taxon>NPAAA clade</taxon>
        <taxon>indigoferoid/millettioid clade</taxon>
        <taxon>Phaseoleae</taxon>
        <taxon>Glycine</taxon>
        <taxon>Glycine subgen. Soja</taxon>
    </lineage>
</organism>
<evidence type="ECO:0000256" key="1">
    <source>
        <dbReference type="SAM" id="MobiDB-lite"/>
    </source>
</evidence>
<feature type="compositionally biased region" description="Basic and acidic residues" evidence="1">
    <location>
        <begin position="127"/>
        <end position="137"/>
    </location>
</feature>
<dbReference type="InterPro" id="IPR039648">
    <property type="entry name" value="DHPH_N"/>
</dbReference>
<dbReference type="GO" id="GO:0004362">
    <property type="term" value="F:glutathione-disulfide reductase (NADPH) activity"/>
    <property type="evidence" value="ECO:0007669"/>
    <property type="project" value="UniProtKB-EC"/>
</dbReference>
<gene>
    <name evidence="3" type="ORF">glysoja_030271</name>
</gene>
<reference evidence="3" key="1">
    <citation type="submission" date="2014-07" db="EMBL/GenBank/DDBJ databases">
        <title>Identification of a novel salt tolerance gene in wild soybean by whole-genome sequencing.</title>
        <authorList>
            <person name="Lam H.-M."/>
            <person name="Qi X."/>
            <person name="Li M.-W."/>
            <person name="Liu X."/>
            <person name="Xie M."/>
            <person name="Ni M."/>
            <person name="Xu X."/>
        </authorList>
    </citation>
    <scope>NUCLEOTIDE SEQUENCE [LARGE SCALE GENOMIC DNA]</scope>
    <source>
        <tissue evidence="3">Root</tissue>
    </source>
</reference>
<feature type="region of interest" description="Disordered" evidence="1">
    <location>
        <begin position="105"/>
        <end position="146"/>
    </location>
</feature>
<dbReference type="PANTHER" id="PTHR46807:SF1">
    <property type="entry name" value="TRANSCRIPTION FACTOR PIF3"/>
    <property type="match status" value="1"/>
</dbReference>
<dbReference type="Pfam" id="PF00070">
    <property type="entry name" value="Pyr_redox"/>
    <property type="match status" value="1"/>
</dbReference>
<feature type="compositionally biased region" description="Polar residues" evidence="1">
    <location>
        <begin position="44"/>
        <end position="64"/>
    </location>
</feature>
<proteinExistence type="predicted"/>